<dbReference type="SUPFAM" id="SSF53613">
    <property type="entry name" value="Ribokinase-like"/>
    <property type="match status" value="1"/>
</dbReference>
<comment type="caution">
    <text evidence="4">The sequence shown here is derived from an EMBL/GenBank/DDBJ whole genome shotgun (WGS) entry which is preliminary data.</text>
</comment>
<gene>
    <name evidence="4" type="ORF">DM01DRAFT_1328041</name>
</gene>
<sequence>MHQVLFIGQLYQDTILYMDAYPNEDSKVRARDMEQRRGGNIGNTAEVLAQMRQIQPWCMSALGSQQESIPLLALLTEAGIETKLCLYRTTPLPSSFIIQSAQGTRTIISCNKTKEIDVNEFIAQVEPVLQAERFAWIHFEGRNIDGVFKQIDWLRQQQQQDWKISIELEKPDRPDIDQLLPKGDVLFFSRLFAEARGYSQPEGFLRAMAPKCSPKAVLYCTWGEQGASCLSQHQLFQAPAPKVQAVDSVGAGDTFIAGVIYGWQQQWSLQKILENACLLATHKVVQVGFSGLSEKIK</sequence>
<dbReference type="InterPro" id="IPR011611">
    <property type="entry name" value="PfkB_dom"/>
</dbReference>
<dbReference type="AlphaFoldDB" id="A0A1X2G690"/>
<evidence type="ECO:0000313" key="5">
    <source>
        <dbReference type="Proteomes" id="UP000242146"/>
    </source>
</evidence>
<reference evidence="4 5" key="1">
    <citation type="submission" date="2016-07" db="EMBL/GenBank/DDBJ databases">
        <title>Pervasive Adenine N6-methylation of Active Genes in Fungi.</title>
        <authorList>
            <consortium name="DOE Joint Genome Institute"/>
            <person name="Mondo S.J."/>
            <person name="Dannebaum R.O."/>
            <person name="Kuo R.C."/>
            <person name="Labutti K."/>
            <person name="Haridas S."/>
            <person name="Kuo A."/>
            <person name="Salamov A."/>
            <person name="Ahrendt S.R."/>
            <person name="Lipzen A."/>
            <person name="Sullivan W."/>
            <person name="Andreopoulos W.B."/>
            <person name="Clum A."/>
            <person name="Lindquist E."/>
            <person name="Daum C."/>
            <person name="Ramamoorthy G.K."/>
            <person name="Gryganskyi A."/>
            <person name="Culley D."/>
            <person name="Magnuson J.K."/>
            <person name="James T.Y."/>
            <person name="O'Malley M.A."/>
            <person name="Stajich J.E."/>
            <person name="Spatafora J.W."/>
            <person name="Visel A."/>
            <person name="Grigoriev I.V."/>
        </authorList>
    </citation>
    <scope>NUCLEOTIDE SEQUENCE [LARGE SCALE GENOMIC DNA]</scope>
    <source>
        <strain evidence="4 5">NRRL 3301</strain>
    </source>
</reference>
<dbReference type="OrthoDB" id="204058at2759"/>
<keyword evidence="5" id="KW-1185">Reference proteome</keyword>
<dbReference type="InterPro" id="IPR029056">
    <property type="entry name" value="Ribokinase-like"/>
</dbReference>
<keyword evidence="2 4" id="KW-0418">Kinase</keyword>
<organism evidence="4 5">
    <name type="scientific">Hesseltinella vesiculosa</name>
    <dbReference type="NCBI Taxonomy" id="101127"/>
    <lineage>
        <taxon>Eukaryota</taxon>
        <taxon>Fungi</taxon>
        <taxon>Fungi incertae sedis</taxon>
        <taxon>Mucoromycota</taxon>
        <taxon>Mucoromycotina</taxon>
        <taxon>Mucoromycetes</taxon>
        <taxon>Mucorales</taxon>
        <taxon>Cunninghamellaceae</taxon>
        <taxon>Hesseltinella</taxon>
    </lineage>
</organism>
<dbReference type="PROSITE" id="PS00584">
    <property type="entry name" value="PFKB_KINASES_2"/>
    <property type="match status" value="1"/>
</dbReference>
<feature type="domain" description="Carbohydrate kinase PfkB" evidence="3">
    <location>
        <begin position="1"/>
        <end position="288"/>
    </location>
</feature>
<evidence type="ECO:0000259" key="3">
    <source>
        <dbReference type="Pfam" id="PF00294"/>
    </source>
</evidence>
<dbReference type="GO" id="GO:0016301">
    <property type="term" value="F:kinase activity"/>
    <property type="evidence" value="ECO:0007669"/>
    <property type="project" value="UniProtKB-KW"/>
</dbReference>
<dbReference type="InterPro" id="IPR052562">
    <property type="entry name" value="Ketohexokinase-related"/>
</dbReference>
<evidence type="ECO:0000313" key="4">
    <source>
        <dbReference type="EMBL" id="ORX46113.1"/>
    </source>
</evidence>
<dbReference type="InterPro" id="IPR002173">
    <property type="entry name" value="Carboh/pur_kinase_PfkB_CS"/>
</dbReference>
<accession>A0A1X2G690</accession>
<dbReference type="PANTHER" id="PTHR42774:SF3">
    <property type="entry name" value="KETOHEXOKINASE"/>
    <property type="match status" value="1"/>
</dbReference>
<keyword evidence="1" id="KW-0808">Transferase</keyword>
<evidence type="ECO:0000256" key="1">
    <source>
        <dbReference type="ARBA" id="ARBA00022679"/>
    </source>
</evidence>
<dbReference type="STRING" id="101127.A0A1X2G690"/>
<dbReference type="Proteomes" id="UP000242146">
    <property type="component" value="Unassembled WGS sequence"/>
</dbReference>
<protein>
    <submittedName>
        <fullName evidence="4">Ribokinase-like protein</fullName>
    </submittedName>
</protein>
<dbReference type="Gene3D" id="3.40.1190.20">
    <property type="match status" value="1"/>
</dbReference>
<dbReference type="Pfam" id="PF00294">
    <property type="entry name" value="PfkB"/>
    <property type="match status" value="1"/>
</dbReference>
<dbReference type="EMBL" id="MCGT01000039">
    <property type="protein sequence ID" value="ORX46113.1"/>
    <property type="molecule type" value="Genomic_DNA"/>
</dbReference>
<dbReference type="PANTHER" id="PTHR42774">
    <property type="entry name" value="PHOSPHOTRANSFERASE SYSTEM TRANSPORT PROTEIN"/>
    <property type="match status" value="1"/>
</dbReference>
<proteinExistence type="predicted"/>
<evidence type="ECO:0000256" key="2">
    <source>
        <dbReference type="ARBA" id="ARBA00022777"/>
    </source>
</evidence>
<name>A0A1X2G690_9FUNG</name>